<reference evidence="8 11" key="1">
    <citation type="submission" date="2021-01" db="EMBL/GenBank/DDBJ databases">
        <title>Diatom-associated Roseobacters Show Island Model of Population Structure.</title>
        <authorList>
            <person name="Qu L."/>
            <person name="Feng X."/>
            <person name="Chen Y."/>
            <person name="Li L."/>
            <person name="Wang X."/>
            <person name="Hu Z."/>
            <person name="Wang H."/>
            <person name="Luo H."/>
        </authorList>
    </citation>
    <scope>NUCLEOTIDE SEQUENCE</scope>
    <source>
        <strain evidence="9 11">CC28-63</strain>
        <strain evidence="8">CC28-69</strain>
    </source>
</reference>
<keyword evidence="3" id="KW-1003">Cell membrane</keyword>
<evidence type="ECO:0000313" key="8">
    <source>
        <dbReference type="EMBL" id="MBM2412741.1"/>
    </source>
</evidence>
<dbReference type="PANTHER" id="PTHR30065">
    <property type="entry name" value="FLAGELLAR BIOSYNTHETIC PROTEIN FLIR"/>
    <property type="match status" value="1"/>
</dbReference>
<dbReference type="PRINTS" id="PR00953">
    <property type="entry name" value="TYPE3IMRPROT"/>
</dbReference>
<evidence type="ECO:0000313" key="9">
    <source>
        <dbReference type="EMBL" id="MBM2417409.1"/>
    </source>
</evidence>
<comment type="caution">
    <text evidence="8">The sequence shown here is derived from an EMBL/GenBank/DDBJ whole genome shotgun (WGS) entry which is preliminary data.</text>
</comment>
<evidence type="ECO:0000256" key="6">
    <source>
        <dbReference type="ARBA" id="ARBA00023136"/>
    </source>
</evidence>
<evidence type="ECO:0000256" key="4">
    <source>
        <dbReference type="ARBA" id="ARBA00022692"/>
    </source>
</evidence>
<keyword evidence="5 7" id="KW-1133">Transmembrane helix</keyword>
<evidence type="ECO:0000256" key="2">
    <source>
        <dbReference type="ARBA" id="ARBA00009772"/>
    </source>
</evidence>
<dbReference type="InterPro" id="IPR002010">
    <property type="entry name" value="T3SS_IM_R"/>
</dbReference>
<feature type="transmembrane region" description="Helical" evidence="7">
    <location>
        <begin position="12"/>
        <end position="30"/>
    </location>
</feature>
<comment type="subcellular location">
    <subcellularLocation>
        <location evidence="1">Cell membrane</location>
        <topology evidence="1">Multi-pass membrane protein</topology>
    </subcellularLocation>
</comment>
<evidence type="ECO:0000313" key="10">
    <source>
        <dbReference type="Proteomes" id="UP000755667"/>
    </source>
</evidence>
<keyword evidence="6 7" id="KW-0472">Membrane</keyword>
<evidence type="ECO:0000313" key="11">
    <source>
        <dbReference type="Proteomes" id="UP000809440"/>
    </source>
</evidence>
<feature type="transmembrane region" description="Helical" evidence="7">
    <location>
        <begin position="72"/>
        <end position="89"/>
    </location>
</feature>
<comment type="similarity">
    <text evidence="2">Belongs to the FliR/MopE/SpaR family.</text>
</comment>
<evidence type="ECO:0000256" key="5">
    <source>
        <dbReference type="ARBA" id="ARBA00022989"/>
    </source>
</evidence>
<dbReference type="AlphaFoldDB" id="A0A9Q2NZU7"/>
<organism evidence="8 10">
    <name type="scientific">Marivita cryptomonadis</name>
    <dbReference type="NCBI Taxonomy" id="505252"/>
    <lineage>
        <taxon>Bacteria</taxon>
        <taxon>Pseudomonadati</taxon>
        <taxon>Pseudomonadota</taxon>
        <taxon>Alphaproteobacteria</taxon>
        <taxon>Rhodobacterales</taxon>
        <taxon>Roseobacteraceae</taxon>
        <taxon>Marivita</taxon>
    </lineage>
</organism>
<dbReference type="Proteomes" id="UP000809440">
    <property type="component" value="Unassembled WGS sequence"/>
</dbReference>
<keyword evidence="4 7" id="KW-0812">Transmembrane</keyword>
<evidence type="ECO:0000256" key="1">
    <source>
        <dbReference type="ARBA" id="ARBA00004651"/>
    </source>
</evidence>
<keyword evidence="8" id="KW-0282">Flagellum</keyword>
<dbReference type="EMBL" id="JAFBXF010000006">
    <property type="protein sequence ID" value="MBM2417409.1"/>
    <property type="molecule type" value="Genomic_DNA"/>
</dbReference>
<feature type="transmembrane region" description="Helical" evidence="7">
    <location>
        <begin position="210"/>
        <end position="229"/>
    </location>
</feature>
<feature type="transmembrane region" description="Helical" evidence="7">
    <location>
        <begin position="42"/>
        <end position="60"/>
    </location>
</feature>
<name>A0A9Q2NZU7_9RHOB</name>
<feature type="transmembrane region" description="Helical" evidence="7">
    <location>
        <begin position="146"/>
        <end position="168"/>
    </location>
</feature>
<evidence type="ECO:0000256" key="3">
    <source>
        <dbReference type="ARBA" id="ARBA00022475"/>
    </source>
</evidence>
<protein>
    <submittedName>
        <fullName evidence="8">Flagellar biosynthetic protein FliR</fullName>
    </submittedName>
</protein>
<accession>A0A9Q2NZU7</accession>
<feature type="transmembrane region" description="Helical" evidence="7">
    <location>
        <begin position="174"/>
        <end position="198"/>
    </location>
</feature>
<evidence type="ECO:0000256" key="7">
    <source>
        <dbReference type="SAM" id="Phobius"/>
    </source>
</evidence>
<dbReference type="OrthoDB" id="9779817at2"/>
<gene>
    <name evidence="8" type="ORF">JQX41_10535</name>
    <name evidence="9" type="ORF">JQX48_10540</name>
</gene>
<sequence>MVEGVLTELTSQFWLVAAVFLRLGPAFFLAPGYGEGYVSARVRLVVALCFAAAIAPVLEPHLPDVAPTGSNLFWYVLRETTLGTFIGLVSRGMIYLLEKAGAIISQSISLSQMLGNATEPMPVVSHILTTTGVAILYSTTLADQMLYTFVTGYSLSMPSMSNIAGFLAGKASNLINYIFNQAVVLASGFLSLMFVYYLFIGFVNKAMPQFMVSFIGIPFVALFSIHFLYLHHDMLLSVWQEKAKVILMMPYTYQR</sequence>
<dbReference type="RefSeq" id="WP_085633217.1">
    <property type="nucleotide sequence ID" value="NZ_JAFBWU010000006.1"/>
</dbReference>
<dbReference type="GO" id="GO:0005886">
    <property type="term" value="C:plasma membrane"/>
    <property type="evidence" value="ECO:0007669"/>
    <property type="project" value="UniProtKB-SubCell"/>
</dbReference>
<dbReference type="Pfam" id="PF01311">
    <property type="entry name" value="Bac_export_1"/>
    <property type="match status" value="1"/>
</dbReference>
<dbReference type="Proteomes" id="UP000755667">
    <property type="component" value="Unassembled WGS sequence"/>
</dbReference>
<keyword evidence="8" id="KW-0966">Cell projection</keyword>
<dbReference type="PANTHER" id="PTHR30065:SF1">
    <property type="entry name" value="SURFACE PRESENTATION OF ANTIGENS PROTEIN SPAR"/>
    <property type="match status" value="1"/>
</dbReference>
<proteinExistence type="inferred from homology"/>
<dbReference type="GeneID" id="62643090"/>
<keyword evidence="8" id="KW-0969">Cilium</keyword>
<dbReference type="GO" id="GO:0006605">
    <property type="term" value="P:protein targeting"/>
    <property type="evidence" value="ECO:0007669"/>
    <property type="project" value="InterPro"/>
</dbReference>
<keyword evidence="11" id="KW-1185">Reference proteome</keyword>
<dbReference type="EMBL" id="JAFBXE010000006">
    <property type="protein sequence ID" value="MBM2412741.1"/>
    <property type="molecule type" value="Genomic_DNA"/>
</dbReference>